<protein>
    <recommendedName>
        <fullName evidence="3">DUF5671 domain-containing protein</fullName>
    </recommendedName>
</protein>
<dbReference type="Pfam" id="PF18920">
    <property type="entry name" value="DUF5671"/>
    <property type="match status" value="1"/>
</dbReference>
<dbReference type="EMBL" id="MGER01000070">
    <property type="protein sequence ID" value="OGL87608.1"/>
    <property type="molecule type" value="Genomic_DNA"/>
</dbReference>
<accession>A0A1F7VBU1</accession>
<feature type="transmembrane region" description="Helical" evidence="2">
    <location>
        <begin position="16"/>
        <end position="38"/>
    </location>
</feature>
<evidence type="ECO:0000259" key="3">
    <source>
        <dbReference type="Pfam" id="PF18920"/>
    </source>
</evidence>
<feature type="transmembrane region" description="Helical" evidence="2">
    <location>
        <begin position="167"/>
        <end position="186"/>
    </location>
</feature>
<evidence type="ECO:0000256" key="2">
    <source>
        <dbReference type="SAM" id="Phobius"/>
    </source>
</evidence>
<keyword evidence="2" id="KW-0812">Transmembrane</keyword>
<feature type="transmembrane region" description="Helical" evidence="2">
    <location>
        <begin position="131"/>
        <end position="151"/>
    </location>
</feature>
<dbReference type="Proteomes" id="UP000178264">
    <property type="component" value="Unassembled WGS sequence"/>
</dbReference>
<proteinExistence type="predicted"/>
<sequence>MDTITSSSPKATPRDVFLQLLSVGTLYASAVCLIALLFQYVNYYFPDPLQYYESIFQVLRRTIATVIVVFPVYVATAWYFQKEAAKDPARRDIKIRKWLVYLTLFVSAVTVIIDLVTLVHRYLGGELTPRFGLKVLAVLLVAAGLFWYYLWDLKRPVSVLTVKMKNILRATVGVIGIIIIGGFFLVGSPQGQRLIRFDAQRINDLQMIQNEVIYFWQQKDSLPQALEELNNDISGFRTPLDPETSEPYEYGIKGPLVFELCASFKTAGDEESTRRGIKTTPIYSTAQQNWNWEHGIGRVCFTRTIDPEIYGNKEGASLRPAPLPAPLPAQNIPD</sequence>
<dbReference type="AlphaFoldDB" id="A0A1F7VBU1"/>
<comment type="caution">
    <text evidence="4">The sequence shown here is derived from an EMBL/GenBank/DDBJ whole genome shotgun (WGS) entry which is preliminary data.</text>
</comment>
<feature type="transmembrane region" description="Helical" evidence="2">
    <location>
        <begin position="99"/>
        <end position="119"/>
    </location>
</feature>
<keyword evidence="2" id="KW-0472">Membrane</keyword>
<evidence type="ECO:0000313" key="4">
    <source>
        <dbReference type="EMBL" id="OGL87608.1"/>
    </source>
</evidence>
<evidence type="ECO:0000256" key="1">
    <source>
        <dbReference type="SAM" id="MobiDB-lite"/>
    </source>
</evidence>
<reference evidence="4 5" key="1">
    <citation type="journal article" date="2016" name="Nat. Commun.">
        <title>Thousands of microbial genomes shed light on interconnected biogeochemical processes in an aquifer system.</title>
        <authorList>
            <person name="Anantharaman K."/>
            <person name="Brown C.T."/>
            <person name="Hug L.A."/>
            <person name="Sharon I."/>
            <person name="Castelle C.J."/>
            <person name="Probst A.J."/>
            <person name="Thomas B.C."/>
            <person name="Singh A."/>
            <person name="Wilkins M.J."/>
            <person name="Karaoz U."/>
            <person name="Brodie E.L."/>
            <person name="Williams K.H."/>
            <person name="Hubbard S.S."/>
            <person name="Banfield J.F."/>
        </authorList>
    </citation>
    <scope>NUCLEOTIDE SEQUENCE [LARGE SCALE GENOMIC DNA]</scope>
</reference>
<keyword evidence="2" id="KW-1133">Transmembrane helix</keyword>
<feature type="domain" description="DUF5671" evidence="3">
    <location>
        <begin position="15"/>
        <end position="149"/>
    </location>
</feature>
<name>A0A1F7VBU1_9BACT</name>
<organism evidence="4 5">
    <name type="scientific">Candidatus Uhrbacteria bacterium RIFCSPLOWO2_02_FULL_49_11</name>
    <dbReference type="NCBI Taxonomy" id="1802409"/>
    <lineage>
        <taxon>Bacteria</taxon>
        <taxon>Candidatus Uhriibacteriota</taxon>
    </lineage>
</organism>
<dbReference type="InterPro" id="IPR043728">
    <property type="entry name" value="DUF5671"/>
</dbReference>
<gene>
    <name evidence="4" type="ORF">A3I42_03705</name>
</gene>
<feature type="transmembrane region" description="Helical" evidence="2">
    <location>
        <begin position="58"/>
        <end position="79"/>
    </location>
</feature>
<evidence type="ECO:0000313" key="5">
    <source>
        <dbReference type="Proteomes" id="UP000178264"/>
    </source>
</evidence>
<feature type="region of interest" description="Disordered" evidence="1">
    <location>
        <begin position="313"/>
        <end position="334"/>
    </location>
</feature>